<proteinExistence type="predicted"/>
<dbReference type="OrthoDB" id="205088at2157"/>
<sequence length="255" mass="27170">MTAATVADLLAREFREEYDDRTTLVDATEREYDYHWLCTSSWKAGNFLRHSGVRQGVTVGVVGDGPLALLAFFGTTLLEGTTYFEPPADLADTDDFRALVAPVRDLESGTYALPPGAQRVGYGAKPEEPDIHNFDAGIWSENPAFPPLSIEPETAILTNGERTVSHAEALEAARAVIDEYGIGQGERVVVRAPLSSLEAVVAGVIAPLLAEGVIVLTESAAETTVDRGDYAVAGGEPDASVPEPERIALEGVSVE</sequence>
<reference evidence="1 2" key="1">
    <citation type="journal article" date="2012" name="Stand. Genomic Sci.">
        <title>Complete genome sequence of Halopiger xanaduensis type strain (SH-6(T)).</title>
        <authorList>
            <person name="Anderson I."/>
            <person name="Tindall B.J."/>
            <person name="Rohde M."/>
            <person name="Lucas S."/>
            <person name="Han J."/>
            <person name="Lapidus A."/>
            <person name="Cheng J.F."/>
            <person name="Goodwin L."/>
            <person name="Pitluck S."/>
            <person name="Peters L."/>
            <person name="Pati A."/>
            <person name="Mikhailova N."/>
            <person name="Pagani I."/>
            <person name="Teshima H."/>
            <person name="Han C."/>
            <person name="Tapia R."/>
            <person name="Land M."/>
            <person name="Woyke T."/>
            <person name="Klenk H.P."/>
            <person name="Kyrpides N."/>
            <person name="Ivanova N."/>
        </authorList>
    </citation>
    <scope>NUCLEOTIDE SEQUENCE [LARGE SCALE GENOMIC DNA]</scope>
    <source>
        <strain evidence="2">DSM 18323 / JCM 14033 / SH-6</strain>
    </source>
</reference>
<evidence type="ECO:0000313" key="2">
    <source>
        <dbReference type="Proteomes" id="UP000006794"/>
    </source>
</evidence>
<organism evidence="1 2">
    <name type="scientific">Halopiger xanaduensis (strain DSM 18323 / JCM 14033 / SH-6)</name>
    <dbReference type="NCBI Taxonomy" id="797210"/>
    <lineage>
        <taxon>Archaea</taxon>
        <taxon>Methanobacteriati</taxon>
        <taxon>Methanobacteriota</taxon>
        <taxon>Stenosarchaea group</taxon>
        <taxon>Halobacteria</taxon>
        <taxon>Halobacteriales</taxon>
        <taxon>Natrialbaceae</taxon>
        <taxon>Halopiger</taxon>
    </lineage>
</organism>
<dbReference type="EMBL" id="CP002839">
    <property type="protein sequence ID" value="AEH38816.1"/>
    <property type="molecule type" value="Genomic_DNA"/>
</dbReference>
<dbReference type="STRING" id="797210.Halxa_4214"/>
<gene>
    <name evidence="1" type="ordered locus">Halxa_4214</name>
</gene>
<keyword evidence="2" id="KW-1185">Reference proteome</keyword>
<dbReference type="KEGG" id="hxa:Halxa_4214"/>
<evidence type="ECO:0008006" key="3">
    <source>
        <dbReference type="Google" id="ProtNLM"/>
    </source>
</evidence>
<dbReference type="HOGENOM" id="CLU_096707_0_0_2"/>
<dbReference type="SUPFAM" id="SSF56801">
    <property type="entry name" value="Acetyl-CoA synthetase-like"/>
    <property type="match status" value="1"/>
</dbReference>
<protein>
    <recommendedName>
        <fullName evidence="3">AMP-dependent synthetase and ligase</fullName>
    </recommendedName>
</protein>
<name>F8D5I0_HALXS</name>
<dbReference type="InterPro" id="IPR042099">
    <property type="entry name" value="ANL_N_sf"/>
</dbReference>
<dbReference type="Proteomes" id="UP000006794">
    <property type="component" value="Chromosome"/>
</dbReference>
<dbReference type="AlphaFoldDB" id="F8D5I0"/>
<dbReference type="Gene3D" id="3.40.50.12780">
    <property type="entry name" value="N-terminal domain of ligase-like"/>
    <property type="match status" value="1"/>
</dbReference>
<evidence type="ECO:0000313" key="1">
    <source>
        <dbReference type="EMBL" id="AEH38816.1"/>
    </source>
</evidence>
<accession>F8D5I0</accession>
<dbReference type="GeneID" id="10799153"/>
<dbReference type="RefSeq" id="WP_013881702.1">
    <property type="nucleotide sequence ID" value="NC_015666.1"/>
</dbReference>
<dbReference type="eggNOG" id="arCOG04770">
    <property type="taxonomic scope" value="Archaea"/>
</dbReference>